<proteinExistence type="predicted"/>
<keyword evidence="2" id="KW-1185">Reference proteome</keyword>
<dbReference type="AlphaFoldDB" id="A0A256FGR0"/>
<organism evidence="1 2">
    <name type="scientific">Brucella rhizosphaerae</name>
    <dbReference type="NCBI Taxonomy" id="571254"/>
    <lineage>
        <taxon>Bacteria</taxon>
        <taxon>Pseudomonadati</taxon>
        <taxon>Pseudomonadota</taxon>
        <taxon>Alphaproteobacteria</taxon>
        <taxon>Hyphomicrobiales</taxon>
        <taxon>Brucellaceae</taxon>
        <taxon>Brucella/Ochrobactrum group</taxon>
        <taxon>Brucella</taxon>
    </lineage>
</organism>
<name>A0A256FGR0_9HYPH</name>
<dbReference type="EMBL" id="NNRK01000026">
    <property type="protein sequence ID" value="OYR14019.1"/>
    <property type="molecule type" value="Genomic_DNA"/>
</dbReference>
<accession>A0A256FGR0</accession>
<sequence>MAHHLQKLPTSHICSGHFDRKSLKNTIICEFPNLFSANRLNFSHKQLSGKSKLRQPTAVSHTIAHIKTCATAGKAEAHAKNKACLS</sequence>
<comment type="caution">
    <text evidence="1">The sequence shown here is derived from an EMBL/GenBank/DDBJ whole genome shotgun (WGS) entry which is preliminary data.</text>
</comment>
<gene>
    <name evidence="1" type="ORF">CEV32_0011</name>
</gene>
<reference evidence="1 2" key="1">
    <citation type="submission" date="2017-07" db="EMBL/GenBank/DDBJ databases">
        <title>Phylogenetic study on the rhizospheric bacterium Ochrobactrum sp. A44.</title>
        <authorList>
            <person name="Krzyzanowska D.M."/>
            <person name="Ossowicki A."/>
            <person name="Rajewska M."/>
            <person name="Maciag T."/>
            <person name="Kaczynski Z."/>
            <person name="Czerwicka M."/>
            <person name="Jafra S."/>
        </authorList>
    </citation>
    <scope>NUCLEOTIDE SEQUENCE [LARGE SCALE GENOMIC DNA]</scope>
    <source>
        <strain evidence="1 2">PR17</strain>
    </source>
</reference>
<evidence type="ECO:0000313" key="2">
    <source>
        <dbReference type="Proteomes" id="UP000216345"/>
    </source>
</evidence>
<dbReference type="Proteomes" id="UP000216345">
    <property type="component" value="Unassembled WGS sequence"/>
</dbReference>
<protein>
    <submittedName>
        <fullName evidence="1">Uncharacterized protein</fullName>
    </submittedName>
</protein>
<evidence type="ECO:0000313" key="1">
    <source>
        <dbReference type="EMBL" id="OYR14019.1"/>
    </source>
</evidence>